<geneLocation type="mitochondrion" evidence="11"/>
<feature type="transmembrane region" description="Helical" evidence="9">
    <location>
        <begin position="264"/>
        <end position="283"/>
    </location>
</feature>
<evidence type="ECO:0000256" key="3">
    <source>
        <dbReference type="ARBA" id="ARBA00012944"/>
    </source>
</evidence>
<feature type="transmembrane region" description="Helical" evidence="9">
    <location>
        <begin position="238"/>
        <end position="257"/>
    </location>
</feature>
<dbReference type="GO" id="GO:0008137">
    <property type="term" value="F:NADH dehydrogenase (ubiquinone) activity"/>
    <property type="evidence" value="ECO:0007669"/>
    <property type="project" value="UniProtKB-EC"/>
</dbReference>
<accession>A0A0S2LSU0</accession>
<keyword evidence="4 9" id="KW-0812">Transmembrane</keyword>
<feature type="transmembrane region" description="Helical" evidence="9">
    <location>
        <begin position="408"/>
        <end position="430"/>
    </location>
</feature>
<keyword evidence="5 9" id="KW-1133">Transmembrane helix</keyword>
<gene>
    <name evidence="11" type="primary">ND5</name>
</gene>
<feature type="domain" description="NADH:quinone oxidoreductase/Mrp antiporter transmembrane" evidence="10">
    <location>
        <begin position="106"/>
        <end position="374"/>
    </location>
</feature>
<dbReference type="GO" id="GO:0015990">
    <property type="term" value="P:electron transport coupled proton transport"/>
    <property type="evidence" value="ECO:0007669"/>
    <property type="project" value="TreeGrafter"/>
</dbReference>
<name>A0A0S2LSU0_BOMHO</name>
<dbReference type="PANTHER" id="PTHR42829:SF2">
    <property type="entry name" value="NADH-UBIQUINONE OXIDOREDUCTASE CHAIN 5"/>
    <property type="match status" value="1"/>
</dbReference>
<sequence length="556" mass="66240">MLKMLISGLFLFIMSLLFMFFSMNMLMYNKILILEWMIFNINSMKMNFILVISFKLFLFVFLVLLVSSMIFMYSVSYMDLNNEFYVNRFYYLMLMFLLSMIFLILSPNMLTLLLGWDGLGLISYCLIIYYQKKLSFNSGMLTVILNRLGDSSLLMIMSFMIMFGSWNLYFYNMNLFMLLMYFLMVFTKSAQLIFMVWLPAAMMAPTPVSSLVHSSTLVTAGIYLLISYEMMIDFSSKVWVLMISSITMFISGIMANLEMDFKKIIALSTLSQLGFMMSIYSLGMTDLTFLHLFIHAFFKSMMFMCAGSLIHYMLGIQNFRLYMGMFYLYPMKVLMLMLSLFMLCGFPFLVGFYSKDLIIEYYFLNMMSGFSLMNLIMGTIFTVSYSFRIMMIMLKLGYFMNLINFKEDFVMIFSMFIMLLIMLNLSKFVFNMFFFEMNINLIIIYKYFIFKMMLIGMMISLIMMENFIDKKMILFIISFFMMDFFYKFVINKMMNELLFYEFYFEKGLLEKFSGKIMDFVNYALELLLQYSLYSIKDLLLMYMFMMILMFILLLLI</sequence>
<feature type="transmembrane region" description="Helical" evidence="9">
    <location>
        <begin position="7"/>
        <end position="28"/>
    </location>
</feature>
<feature type="transmembrane region" description="Helical" evidence="9">
    <location>
        <begin position="175"/>
        <end position="198"/>
    </location>
</feature>
<comment type="subcellular location">
    <subcellularLocation>
        <location evidence="2">Membrane</location>
        <topology evidence="2">Multi-pass membrane protein</topology>
    </subcellularLocation>
</comment>
<comment type="function">
    <text evidence="1">Core subunit of the mitochondrial membrane respiratory chain NADH dehydrogenase (Complex I) that is believed to belong to the minimal assembly required for catalysis. Complex I functions in the transfer of electrons from NADH to the respiratory chain. The immediate electron acceptor for the enzyme is believed to be ubiquinone.</text>
</comment>
<dbReference type="GO" id="GO:0042773">
    <property type="term" value="P:ATP synthesis coupled electron transport"/>
    <property type="evidence" value="ECO:0007669"/>
    <property type="project" value="InterPro"/>
</dbReference>
<feature type="transmembrane region" description="Helical" evidence="9">
    <location>
        <begin position="472"/>
        <end position="490"/>
    </location>
</feature>
<dbReference type="PANTHER" id="PTHR42829">
    <property type="entry name" value="NADH-UBIQUINONE OXIDOREDUCTASE CHAIN 5"/>
    <property type="match status" value="1"/>
</dbReference>
<dbReference type="AlphaFoldDB" id="A0A0S2LSU0"/>
<reference evidence="11" key="1">
    <citation type="submission" date="2015-06" db="EMBL/GenBank/DDBJ databases">
        <title>High-throughput detection of wild bee species with mitogenome skimming and resequencing (mt-S/R).</title>
        <authorList>
            <person name="Tang M."/>
            <person name="Hardman C."/>
            <person name="Ji Y."/>
            <person name="Meng G."/>
            <person name="Liu S."/>
            <person name="Tan M."/>
            <person name="Yang S."/>
            <person name="Yang C."/>
            <person name="Moss E."/>
            <person name="Nevard T."/>
            <person name="Potts S.G."/>
            <person name="Zhou X."/>
            <person name="Yu D.W."/>
        </authorList>
    </citation>
    <scope>NUCLEOTIDE SEQUENCE</scope>
</reference>
<evidence type="ECO:0000256" key="2">
    <source>
        <dbReference type="ARBA" id="ARBA00004141"/>
    </source>
</evidence>
<feature type="transmembrane region" description="Helical" evidence="9">
    <location>
        <begin position="151"/>
        <end position="169"/>
    </location>
</feature>
<dbReference type="EC" id="7.1.1.2" evidence="3"/>
<evidence type="ECO:0000313" key="11">
    <source>
        <dbReference type="EMBL" id="ALO64413.1"/>
    </source>
</evidence>
<keyword evidence="6 9" id="KW-0472">Membrane</keyword>
<dbReference type="GO" id="GO:0003954">
    <property type="term" value="F:NADH dehydrogenase activity"/>
    <property type="evidence" value="ECO:0007669"/>
    <property type="project" value="TreeGrafter"/>
</dbReference>
<proteinExistence type="predicted"/>
<protein>
    <recommendedName>
        <fullName evidence="3">NADH:ubiquinone reductase (H(+)-translocating)</fullName>
        <ecNumber evidence="3">7.1.1.2</ecNumber>
    </recommendedName>
    <alternativeName>
        <fullName evidence="7">NADH dehydrogenase subunit 5</fullName>
    </alternativeName>
</protein>
<dbReference type="EMBL" id="KT164614">
    <property type="protein sequence ID" value="ALO64413.1"/>
    <property type="molecule type" value="Genomic_DNA"/>
</dbReference>
<evidence type="ECO:0000256" key="5">
    <source>
        <dbReference type="ARBA" id="ARBA00022989"/>
    </source>
</evidence>
<feature type="transmembrane region" description="Helical" evidence="9">
    <location>
        <begin position="85"/>
        <end position="105"/>
    </location>
</feature>
<evidence type="ECO:0000256" key="8">
    <source>
        <dbReference type="ARBA" id="ARBA00049551"/>
    </source>
</evidence>
<feature type="transmembrane region" description="Helical" evidence="9">
    <location>
        <begin position="210"/>
        <end position="226"/>
    </location>
</feature>
<feature type="transmembrane region" description="Helical" evidence="9">
    <location>
        <begin position="442"/>
        <end position="463"/>
    </location>
</feature>
<feature type="transmembrane region" description="Helical" evidence="9">
    <location>
        <begin position="289"/>
        <end position="314"/>
    </location>
</feature>
<keyword evidence="11" id="KW-0496">Mitochondrion</keyword>
<feature type="transmembrane region" description="Helical" evidence="9">
    <location>
        <begin position="48"/>
        <end position="73"/>
    </location>
</feature>
<comment type="catalytic activity">
    <reaction evidence="8">
        <text>a ubiquinone + NADH + 5 H(+)(in) = a ubiquinol + NAD(+) + 4 H(+)(out)</text>
        <dbReference type="Rhea" id="RHEA:29091"/>
        <dbReference type="Rhea" id="RHEA-COMP:9565"/>
        <dbReference type="Rhea" id="RHEA-COMP:9566"/>
        <dbReference type="ChEBI" id="CHEBI:15378"/>
        <dbReference type="ChEBI" id="CHEBI:16389"/>
        <dbReference type="ChEBI" id="CHEBI:17976"/>
        <dbReference type="ChEBI" id="CHEBI:57540"/>
        <dbReference type="ChEBI" id="CHEBI:57945"/>
        <dbReference type="EC" id="7.1.1.2"/>
    </reaction>
</comment>
<organism evidence="11">
    <name type="scientific">Bombus hortorum</name>
    <name type="common">Small garden bumblebee</name>
    <dbReference type="NCBI Taxonomy" id="85660"/>
    <lineage>
        <taxon>Eukaryota</taxon>
        <taxon>Metazoa</taxon>
        <taxon>Ecdysozoa</taxon>
        <taxon>Arthropoda</taxon>
        <taxon>Hexapoda</taxon>
        <taxon>Insecta</taxon>
        <taxon>Pterygota</taxon>
        <taxon>Neoptera</taxon>
        <taxon>Endopterygota</taxon>
        <taxon>Hymenoptera</taxon>
        <taxon>Apocrita</taxon>
        <taxon>Aculeata</taxon>
        <taxon>Apoidea</taxon>
        <taxon>Anthophila</taxon>
        <taxon>Apidae</taxon>
        <taxon>Bombus</taxon>
        <taxon>Megabombus</taxon>
    </lineage>
</organism>
<feature type="transmembrane region" description="Helical" evidence="9">
    <location>
        <begin position="111"/>
        <end position="130"/>
    </location>
</feature>
<dbReference type="PRINTS" id="PR01434">
    <property type="entry name" value="NADHDHGNASE5"/>
</dbReference>
<feature type="transmembrane region" description="Helical" evidence="9">
    <location>
        <begin position="326"/>
        <end position="350"/>
    </location>
</feature>
<evidence type="ECO:0000256" key="7">
    <source>
        <dbReference type="ARBA" id="ARBA00031027"/>
    </source>
</evidence>
<feature type="transmembrane region" description="Helical" evidence="9">
    <location>
        <begin position="362"/>
        <end position="387"/>
    </location>
</feature>
<evidence type="ECO:0000256" key="9">
    <source>
        <dbReference type="SAM" id="Phobius"/>
    </source>
</evidence>
<evidence type="ECO:0000259" key="10">
    <source>
        <dbReference type="Pfam" id="PF00361"/>
    </source>
</evidence>
<evidence type="ECO:0000256" key="1">
    <source>
        <dbReference type="ARBA" id="ARBA00003257"/>
    </source>
</evidence>
<dbReference type="Pfam" id="PF00361">
    <property type="entry name" value="Proton_antipo_M"/>
    <property type="match status" value="1"/>
</dbReference>
<dbReference type="InterPro" id="IPR001750">
    <property type="entry name" value="ND/Mrp_TM"/>
</dbReference>
<dbReference type="GO" id="GO:0016020">
    <property type="term" value="C:membrane"/>
    <property type="evidence" value="ECO:0007669"/>
    <property type="project" value="UniProtKB-SubCell"/>
</dbReference>
<evidence type="ECO:0000256" key="4">
    <source>
        <dbReference type="ARBA" id="ARBA00022692"/>
    </source>
</evidence>
<dbReference type="InterPro" id="IPR003945">
    <property type="entry name" value="NU5C-like"/>
</dbReference>
<feature type="transmembrane region" description="Helical" evidence="9">
    <location>
        <begin position="538"/>
        <end position="555"/>
    </location>
</feature>
<evidence type="ECO:0000256" key="6">
    <source>
        <dbReference type="ARBA" id="ARBA00023136"/>
    </source>
</evidence>